<evidence type="ECO:0000256" key="1">
    <source>
        <dbReference type="SAM" id="MobiDB-lite"/>
    </source>
</evidence>
<feature type="compositionally biased region" description="Polar residues" evidence="1">
    <location>
        <begin position="133"/>
        <end position="142"/>
    </location>
</feature>
<sequence>MDLNTDELKSLSLWVQFPNLDIKYWGLESLSRIGSLLGIPIKTDRYTKQKSMIKYARMMIEMPLEGPFPKYVEFFNDNDVLVRQQIKYEWLPLKCTHCHMFGHEEIVCKKKKVIRQEWREVQQHPSDRERQIQPDQQSTEHGQQAFTLVPRKSTAKQQQSQFKDRPPQQANQFQALVDEDFNNEEERGWWRWWPVSGLRGGVELRGIWATEKKVEREIEKRKESERKRENENCQRSMHILRLFYWISR</sequence>
<comment type="caution">
    <text evidence="2">The sequence shown here is derived from an EMBL/GenBank/DDBJ whole genome shotgun (WGS) entry which is preliminary data.</text>
</comment>
<name>A0A9Q1GXY1_9CARY</name>
<evidence type="ECO:0000313" key="3">
    <source>
        <dbReference type="Proteomes" id="UP001153076"/>
    </source>
</evidence>
<organism evidence="2 3">
    <name type="scientific">Carnegiea gigantea</name>
    <dbReference type="NCBI Taxonomy" id="171969"/>
    <lineage>
        <taxon>Eukaryota</taxon>
        <taxon>Viridiplantae</taxon>
        <taxon>Streptophyta</taxon>
        <taxon>Embryophyta</taxon>
        <taxon>Tracheophyta</taxon>
        <taxon>Spermatophyta</taxon>
        <taxon>Magnoliopsida</taxon>
        <taxon>eudicotyledons</taxon>
        <taxon>Gunneridae</taxon>
        <taxon>Pentapetalae</taxon>
        <taxon>Caryophyllales</taxon>
        <taxon>Cactineae</taxon>
        <taxon>Cactaceae</taxon>
        <taxon>Cactoideae</taxon>
        <taxon>Echinocereeae</taxon>
        <taxon>Carnegiea</taxon>
    </lineage>
</organism>
<dbReference type="EMBL" id="JAKOGI010001270">
    <property type="protein sequence ID" value="KAJ8426563.1"/>
    <property type="molecule type" value="Genomic_DNA"/>
</dbReference>
<dbReference type="PANTHER" id="PTHR31286">
    <property type="entry name" value="GLYCINE-RICH CELL WALL STRUCTURAL PROTEIN 1.8-LIKE"/>
    <property type="match status" value="1"/>
</dbReference>
<evidence type="ECO:0008006" key="4">
    <source>
        <dbReference type="Google" id="ProtNLM"/>
    </source>
</evidence>
<dbReference type="AlphaFoldDB" id="A0A9Q1GXY1"/>
<reference evidence="2" key="1">
    <citation type="submission" date="2022-04" db="EMBL/GenBank/DDBJ databases">
        <title>Carnegiea gigantea Genome sequencing and assembly v2.</title>
        <authorList>
            <person name="Copetti D."/>
            <person name="Sanderson M.J."/>
            <person name="Burquez A."/>
            <person name="Wojciechowski M.F."/>
        </authorList>
    </citation>
    <scope>NUCLEOTIDE SEQUENCE</scope>
    <source>
        <strain evidence="2">SGP5-SGP5p</strain>
        <tissue evidence="2">Aerial part</tissue>
    </source>
</reference>
<dbReference type="OrthoDB" id="1939300at2759"/>
<accession>A0A9Q1GXY1</accession>
<feature type="region of interest" description="Disordered" evidence="1">
    <location>
        <begin position="123"/>
        <end position="142"/>
    </location>
</feature>
<feature type="compositionally biased region" description="Basic and acidic residues" evidence="1">
    <location>
        <begin position="123"/>
        <end position="132"/>
    </location>
</feature>
<dbReference type="Proteomes" id="UP001153076">
    <property type="component" value="Unassembled WGS sequence"/>
</dbReference>
<dbReference type="InterPro" id="IPR040256">
    <property type="entry name" value="At4g02000-like"/>
</dbReference>
<evidence type="ECO:0000313" key="2">
    <source>
        <dbReference type="EMBL" id="KAJ8426563.1"/>
    </source>
</evidence>
<dbReference type="PANTHER" id="PTHR31286:SF165">
    <property type="entry name" value="DUF4283 DOMAIN-CONTAINING PROTEIN"/>
    <property type="match status" value="1"/>
</dbReference>
<gene>
    <name evidence="2" type="ORF">Cgig2_010622</name>
</gene>
<keyword evidence="3" id="KW-1185">Reference proteome</keyword>
<protein>
    <recommendedName>
        <fullName evidence="4">DUF4283 domain-containing protein</fullName>
    </recommendedName>
</protein>
<proteinExistence type="predicted"/>